<protein>
    <submittedName>
        <fullName evidence="1">Uncharacterized protein</fullName>
    </submittedName>
</protein>
<evidence type="ECO:0000313" key="1">
    <source>
        <dbReference type="EMBL" id="PWY77300.1"/>
    </source>
</evidence>
<dbReference type="AlphaFoldDB" id="A0A317VZH7"/>
<dbReference type="GO" id="GO:0008237">
    <property type="term" value="F:metallopeptidase activity"/>
    <property type="evidence" value="ECO:0007669"/>
    <property type="project" value="InterPro"/>
</dbReference>
<comment type="caution">
    <text evidence="1">The sequence shown here is derived from an EMBL/GenBank/DDBJ whole genome shotgun (WGS) entry which is preliminary data.</text>
</comment>
<evidence type="ECO:0000313" key="2">
    <source>
        <dbReference type="Proteomes" id="UP000246702"/>
    </source>
</evidence>
<proteinExistence type="predicted"/>
<name>A0A317VZH7_9EURO</name>
<dbReference type="Gene3D" id="3.40.390.10">
    <property type="entry name" value="Collagenase (Catalytic Domain)"/>
    <property type="match status" value="1"/>
</dbReference>
<gene>
    <name evidence="1" type="ORF">BO94DRAFT_426427</name>
</gene>
<dbReference type="Proteomes" id="UP000246702">
    <property type="component" value="Unassembled WGS sequence"/>
</dbReference>
<dbReference type="GeneID" id="37109587"/>
<accession>A0A317VZH7</accession>
<feature type="non-terminal residue" evidence="1">
    <location>
        <position position="334"/>
    </location>
</feature>
<dbReference type="InterPro" id="IPR024079">
    <property type="entry name" value="MetalloPept_cat_dom_sf"/>
</dbReference>
<sequence length="334" mass="36553">AKSSRASLKKLFRYSVVSEAPGGCSEYGLDALNAMADDAYTLAKEGLQAVKDSQDTSAATYAEADRLMAAMFLNPSSKRINGVKGYLENGGNTDNGQLTNRPFLLCGDLWRVRQDMSSQMRDSTGTLMEEDGKAIKISDIPAMVERQASVAKKEGVDPSLIYPYWSDATVSYTWDLKYGDGDPTIGPCQGTTDAIAFTITEPPVGIVVLCPKTFSGGRLHSVAAEPVVDTSFYSSKPPDDVTVQRIKAIIGPGSVLYHELFHLYWGQSRTTPSGNEEYSFRRMTGKSSSRSFTTADALKNPQTYAYMSLAYDYTLNVKSGSYPVEFYNGWATYK</sequence>
<reference evidence="1 2" key="1">
    <citation type="submission" date="2016-12" db="EMBL/GenBank/DDBJ databases">
        <title>The genomes of Aspergillus section Nigri reveals drivers in fungal speciation.</title>
        <authorList>
            <consortium name="DOE Joint Genome Institute"/>
            <person name="Vesth T.C."/>
            <person name="Nybo J."/>
            <person name="Theobald S."/>
            <person name="Brandl J."/>
            <person name="Frisvad J.C."/>
            <person name="Nielsen K.F."/>
            <person name="Lyhne E.K."/>
            <person name="Kogle M.E."/>
            <person name="Kuo A."/>
            <person name="Riley R."/>
            <person name="Clum A."/>
            <person name="Nolan M."/>
            <person name="Lipzen A."/>
            <person name="Salamov A."/>
            <person name="Henrissat B."/>
            <person name="Wiebenga A."/>
            <person name="De Vries R.P."/>
            <person name="Grigoriev I.V."/>
            <person name="Mortensen U.H."/>
            <person name="Andersen M.R."/>
            <person name="Baker S.E."/>
        </authorList>
    </citation>
    <scope>NUCLEOTIDE SEQUENCE [LARGE SCALE GENOMIC DNA]</scope>
    <source>
        <strain evidence="1 2">CBS 115572</strain>
    </source>
</reference>
<dbReference type="RefSeq" id="XP_025464487.1">
    <property type="nucleotide sequence ID" value="XM_025607444.1"/>
</dbReference>
<dbReference type="OrthoDB" id="4259138at2759"/>
<organism evidence="1 2">
    <name type="scientific">Aspergillus sclerotioniger CBS 115572</name>
    <dbReference type="NCBI Taxonomy" id="1450535"/>
    <lineage>
        <taxon>Eukaryota</taxon>
        <taxon>Fungi</taxon>
        <taxon>Dikarya</taxon>
        <taxon>Ascomycota</taxon>
        <taxon>Pezizomycotina</taxon>
        <taxon>Eurotiomycetes</taxon>
        <taxon>Eurotiomycetidae</taxon>
        <taxon>Eurotiales</taxon>
        <taxon>Aspergillaceae</taxon>
        <taxon>Aspergillus</taxon>
        <taxon>Aspergillus subgen. Circumdati</taxon>
    </lineage>
</organism>
<feature type="non-terminal residue" evidence="1">
    <location>
        <position position="1"/>
    </location>
</feature>
<keyword evidence="2" id="KW-1185">Reference proteome</keyword>
<dbReference type="EMBL" id="MSFK01000026">
    <property type="protein sequence ID" value="PWY77300.1"/>
    <property type="molecule type" value="Genomic_DNA"/>
</dbReference>